<keyword evidence="5" id="KW-0843">Virulence</keyword>
<proteinExistence type="inferred from homology"/>
<evidence type="ECO:0000256" key="4">
    <source>
        <dbReference type="ARBA" id="ARBA00022825"/>
    </source>
</evidence>
<feature type="domain" description="PDZ" evidence="6">
    <location>
        <begin position="328"/>
        <end position="431"/>
    </location>
</feature>
<evidence type="ECO:0000256" key="5">
    <source>
        <dbReference type="ARBA" id="ARBA00023026"/>
    </source>
</evidence>
<evidence type="ECO:0000259" key="6">
    <source>
        <dbReference type="PROSITE" id="PS50106"/>
    </source>
</evidence>
<dbReference type="Pfam" id="PF13365">
    <property type="entry name" value="Trypsin_2"/>
    <property type="match status" value="1"/>
</dbReference>
<dbReference type="EMBL" id="HBIJ01016630">
    <property type="protein sequence ID" value="CAE0370306.1"/>
    <property type="molecule type" value="Transcribed_RNA"/>
</dbReference>
<evidence type="ECO:0000256" key="2">
    <source>
        <dbReference type="ARBA" id="ARBA00022670"/>
    </source>
</evidence>
<evidence type="ECO:0000256" key="3">
    <source>
        <dbReference type="ARBA" id="ARBA00022801"/>
    </source>
</evidence>
<dbReference type="SUPFAM" id="SSF50494">
    <property type="entry name" value="Trypsin-like serine proteases"/>
    <property type="match status" value="1"/>
</dbReference>
<dbReference type="PROSITE" id="PS50106">
    <property type="entry name" value="PDZ"/>
    <property type="match status" value="1"/>
</dbReference>
<dbReference type="GO" id="GO:0006508">
    <property type="term" value="P:proteolysis"/>
    <property type="evidence" value="ECO:0007669"/>
    <property type="project" value="UniProtKB-KW"/>
</dbReference>
<keyword evidence="4" id="KW-0720">Serine protease</keyword>
<accession>A0A7S3K1E4</accession>
<dbReference type="InterPro" id="IPR043504">
    <property type="entry name" value="Peptidase_S1_PA_chymotrypsin"/>
</dbReference>
<evidence type="ECO:0000256" key="1">
    <source>
        <dbReference type="ARBA" id="ARBA00010541"/>
    </source>
</evidence>
<name>A0A7S3K1E4_9STRA</name>
<protein>
    <recommendedName>
        <fullName evidence="6">PDZ domain-containing protein</fullName>
    </recommendedName>
</protein>
<dbReference type="AlphaFoldDB" id="A0A7S3K1E4"/>
<dbReference type="SMART" id="SM00228">
    <property type="entry name" value="PDZ"/>
    <property type="match status" value="1"/>
</dbReference>
<reference evidence="7" key="1">
    <citation type="submission" date="2021-01" db="EMBL/GenBank/DDBJ databases">
        <authorList>
            <person name="Corre E."/>
            <person name="Pelletier E."/>
            <person name="Niang G."/>
            <person name="Scheremetjew M."/>
            <person name="Finn R."/>
            <person name="Kale V."/>
            <person name="Holt S."/>
            <person name="Cochrane G."/>
            <person name="Meng A."/>
            <person name="Brown T."/>
            <person name="Cohen L."/>
        </authorList>
    </citation>
    <scope>NUCLEOTIDE SEQUENCE</scope>
    <source>
        <strain evidence="7">CCMP1510</strain>
    </source>
</reference>
<dbReference type="Gene3D" id="2.40.10.10">
    <property type="entry name" value="Trypsin-like serine proteases"/>
    <property type="match status" value="2"/>
</dbReference>
<keyword evidence="2" id="KW-0645">Protease</keyword>
<gene>
    <name evidence="7" type="ORF">ALAG00032_LOCUS11083</name>
</gene>
<dbReference type="PANTHER" id="PTHR43343:SF3">
    <property type="entry name" value="PROTEASE DO-LIKE 8, CHLOROPLASTIC"/>
    <property type="match status" value="1"/>
</dbReference>
<dbReference type="SUPFAM" id="SSF50156">
    <property type="entry name" value="PDZ domain-like"/>
    <property type="match status" value="1"/>
</dbReference>
<dbReference type="PANTHER" id="PTHR43343">
    <property type="entry name" value="PEPTIDASE S12"/>
    <property type="match status" value="1"/>
</dbReference>
<dbReference type="InterPro" id="IPR051201">
    <property type="entry name" value="Chloro_Bact_Ser_Proteases"/>
</dbReference>
<comment type="similarity">
    <text evidence="1">Belongs to the peptidase S1C family.</text>
</comment>
<dbReference type="GO" id="GO:0004252">
    <property type="term" value="F:serine-type endopeptidase activity"/>
    <property type="evidence" value="ECO:0007669"/>
    <property type="project" value="InterPro"/>
</dbReference>
<dbReference type="InterPro" id="IPR001478">
    <property type="entry name" value="PDZ"/>
</dbReference>
<organism evidence="7">
    <name type="scientific">Aureoumbra lagunensis</name>
    <dbReference type="NCBI Taxonomy" id="44058"/>
    <lineage>
        <taxon>Eukaryota</taxon>
        <taxon>Sar</taxon>
        <taxon>Stramenopiles</taxon>
        <taxon>Ochrophyta</taxon>
        <taxon>Pelagophyceae</taxon>
        <taxon>Pelagomonadales</taxon>
        <taxon>Aureoumbra</taxon>
    </lineage>
</organism>
<keyword evidence="3" id="KW-0378">Hydrolase</keyword>
<evidence type="ECO:0000313" key="7">
    <source>
        <dbReference type="EMBL" id="CAE0370306.1"/>
    </source>
</evidence>
<dbReference type="InterPro" id="IPR001940">
    <property type="entry name" value="Peptidase_S1C"/>
</dbReference>
<dbReference type="FunFam" id="2.40.10.10:FF:000001">
    <property type="entry name" value="Periplasmic serine protease DegS"/>
    <property type="match status" value="1"/>
</dbReference>
<dbReference type="PRINTS" id="PR00834">
    <property type="entry name" value="PROTEASES2C"/>
</dbReference>
<sequence length="455" mass="48298">MGLRPQLRSTMASLLLTTQAIRGVAFVPSFLPFVDGLPARSNTIRAKRSISDARSISEFSTSELKRLLTERGVDFRDCLEKNELVERLQSSLRSDESPDADIEAAKLASLSSTEQSTIKLFQRVAPSVAFITTTAVRQASPLSMRAIEVPQGSGSGFVWDNQGHIVTNYHVIQQAQRASISGLGVGVEDSMKSFDAVLVGAEPEKDIAVLKVNAPKSVLRPVNVGASNELLVGQSAFAIGNPFGLDHTLTSGIISAVGREVMGIGGRPIKGCIQTDCSINPGNSGGPLLDASGRLIGVNTAIYSPSGASAGIGFAIPIDTVRRIVNQIIRYGRVLRPSIGISVADDQVVRGLRARLGSQLEGVLVMDAPSGTPGGDAGLVGCLRRRDGALILGDLITKVDGKPVKNVEDLLNFIEELQVGSEVTLSVLRNAKPGKEENLRVKTVERKQLPANVRP</sequence>
<dbReference type="InterPro" id="IPR036034">
    <property type="entry name" value="PDZ_sf"/>
</dbReference>
<dbReference type="Gene3D" id="2.30.42.10">
    <property type="match status" value="1"/>
</dbReference>
<dbReference type="Pfam" id="PF13180">
    <property type="entry name" value="PDZ_2"/>
    <property type="match status" value="1"/>
</dbReference>
<dbReference type="InterPro" id="IPR009003">
    <property type="entry name" value="Peptidase_S1_PA"/>
</dbReference>